<comment type="caution">
    <text evidence="2">The sequence shown here is derived from an EMBL/GenBank/DDBJ whole genome shotgun (WGS) entry which is preliminary data.</text>
</comment>
<dbReference type="EMBL" id="BJWL01000159">
    <property type="protein sequence ID" value="GFS32192.1"/>
    <property type="molecule type" value="Genomic_DNA"/>
</dbReference>
<evidence type="ECO:0000313" key="2">
    <source>
        <dbReference type="EMBL" id="GFS32192.1"/>
    </source>
</evidence>
<sequence length="374" mass="42005">MTQDDLDFLRETYSFPAGIQARILDEGETILSTRPGERALSLNEFRCLYSLFKSPKPNSGWLYFKAKSGKNLIKVSPSNVKGRKRRFFFISGDDGEFFPNLARGKESHSSKNMGHPRQTLQQVAHPDRHRRSEDKRVFKKIRPRGYFNVPIVLNSTTFHKYFALDRERMSSGGEDNAKGKSTDGNCFGQLKLKFELKLGSYVRIMASFQAQIGWYSLYSFSSVSPLLCSDVALAPGEGTSTNPGIALGPRASMLGSASLAEKILSGVILPIDKEKVDKLSLDQVVIKFFHIVGQAVVLGFSLAVRSRDIGNEATFQIARAESTKMEMVRAQNRTIELEGLMDEFGEREKKAAKELKEKFDAFLNIFYHTQKSAK</sequence>
<gene>
    <name evidence="2" type="ORF">Acr_00g0021240</name>
</gene>
<reference evidence="3" key="1">
    <citation type="submission" date="2019-07" db="EMBL/GenBank/DDBJ databases">
        <title>De Novo Assembly of kiwifruit Actinidia rufa.</title>
        <authorList>
            <person name="Sugita-Konishi S."/>
            <person name="Sato K."/>
            <person name="Mori E."/>
            <person name="Abe Y."/>
            <person name="Kisaki G."/>
            <person name="Hamano K."/>
            <person name="Suezawa K."/>
            <person name="Otani M."/>
            <person name="Fukuda T."/>
            <person name="Manabe T."/>
            <person name="Gomi K."/>
            <person name="Tabuchi M."/>
            <person name="Akimitsu K."/>
            <person name="Kataoka I."/>
        </authorList>
    </citation>
    <scope>NUCLEOTIDE SEQUENCE [LARGE SCALE GENOMIC DNA]</scope>
    <source>
        <strain evidence="3">cv. Fuchu</strain>
    </source>
</reference>
<keyword evidence="3" id="KW-1185">Reference proteome</keyword>
<evidence type="ECO:0000313" key="3">
    <source>
        <dbReference type="Proteomes" id="UP000585474"/>
    </source>
</evidence>
<accession>A0A7J0DC88</accession>
<dbReference type="AlphaFoldDB" id="A0A7J0DC88"/>
<feature type="region of interest" description="Disordered" evidence="1">
    <location>
        <begin position="104"/>
        <end position="135"/>
    </location>
</feature>
<dbReference type="Proteomes" id="UP000585474">
    <property type="component" value="Unassembled WGS sequence"/>
</dbReference>
<evidence type="ECO:0000256" key="1">
    <source>
        <dbReference type="SAM" id="MobiDB-lite"/>
    </source>
</evidence>
<name>A0A7J0DC88_9ERIC</name>
<protein>
    <submittedName>
        <fullName evidence="2">Uncharacterized protein</fullName>
    </submittedName>
</protein>
<proteinExistence type="predicted"/>
<organism evidence="2 3">
    <name type="scientific">Actinidia rufa</name>
    <dbReference type="NCBI Taxonomy" id="165716"/>
    <lineage>
        <taxon>Eukaryota</taxon>
        <taxon>Viridiplantae</taxon>
        <taxon>Streptophyta</taxon>
        <taxon>Embryophyta</taxon>
        <taxon>Tracheophyta</taxon>
        <taxon>Spermatophyta</taxon>
        <taxon>Magnoliopsida</taxon>
        <taxon>eudicotyledons</taxon>
        <taxon>Gunneridae</taxon>
        <taxon>Pentapetalae</taxon>
        <taxon>asterids</taxon>
        <taxon>Ericales</taxon>
        <taxon>Actinidiaceae</taxon>
        <taxon>Actinidia</taxon>
    </lineage>
</organism>